<accession>A0ABT0PR02</accession>
<dbReference type="Proteomes" id="UP001203607">
    <property type="component" value="Unassembled WGS sequence"/>
</dbReference>
<comment type="caution">
    <text evidence="2">The sequence shown here is derived from an EMBL/GenBank/DDBJ whole genome shotgun (WGS) entry which is preliminary data.</text>
</comment>
<dbReference type="Pfam" id="PF00581">
    <property type="entry name" value="Rhodanese"/>
    <property type="match status" value="1"/>
</dbReference>
<sequence>MDLRYDRQTRLSQFGPGGQAALAASKVLVVGLGGLGIPVVQYLNAMGVGVLGLVDHDKVELHNLQRQVLYSEKDLGKSKISVAEEKLNQQNSNTQLNLYDTFLTRDNALEIISNYDIVVDATDNFPTRYLINDACVILNKPFVYGALHAFEGHVSLFNYQNGPTYRCLYPTMPNAEEVPDCNENGVLGVVPGIIGTLQALEVVKAMTGIGEPLSGKLLLFDGLSQNSTKIKFKLNPNNLNIKELQGSYESMECLLVPEISAQAYQAKRNSDQAICLIDVRTTKEFANHHLAEARNYPLKDLKTEINLDEQNKVVYVICQSGKRSAKAVAQLQKKYPQISFYSVVGGMNKMTSLITQS</sequence>
<feature type="domain" description="Rhodanese" evidence="1">
    <location>
        <begin position="270"/>
        <end position="355"/>
    </location>
</feature>
<dbReference type="CDD" id="cd00158">
    <property type="entry name" value="RHOD"/>
    <property type="match status" value="1"/>
</dbReference>
<evidence type="ECO:0000313" key="2">
    <source>
        <dbReference type="EMBL" id="MCL6273401.1"/>
    </source>
</evidence>
<dbReference type="EMBL" id="JAMFMA010000001">
    <property type="protein sequence ID" value="MCL6273401.1"/>
    <property type="molecule type" value="Genomic_DNA"/>
</dbReference>
<name>A0ABT0PR02_9FLAO</name>
<dbReference type="CDD" id="cd00757">
    <property type="entry name" value="ThiF_MoeB_HesA_family"/>
    <property type="match status" value="1"/>
</dbReference>
<dbReference type="InterPro" id="IPR036873">
    <property type="entry name" value="Rhodanese-like_dom_sf"/>
</dbReference>
<dbReference type="InterPro" id="IPR001763">
    <property type="entry name" value="Rhodanese-like_dom"/>
</dbReference>
<dbReference type="InterPro" id="IPR035985">
    <property type="entry name" value="Ubiquitin-activating_enz"/>
</dbReference>
<proteinExistence type="predicted"/>
<dbReference type="PANTHER" id="PTHR10953">
    <property type="entry name" value="UBIQUITIN-ACTIVATING ENZYME E1"/>
    <property type="match status" value="1"/>
</dbReference>
<dbReference type="InterPro" id="IPR045886">
    <property type="entry name" value="ThiF/MoeB/HesA"/>
</dbReference>
<dbReference type="Pfam" id="PF00899">
    <property type="entry name" value="ThiF"/>
    <property type="match status" value="1"/>
</dbReference>
<gene>
    <name evidence="2" type="ORF">M3P19_05230</name>
</gene>
<keyword evidence="3" id="KW-1185">Reference proteome</keyword>
<reference evidence="2 3" key="1">
    <citation type="submission" date="2022-05" db="EMBL/GenBank/DDBJ databases">
        <authorList>
            <person name="Park J.-S."/>
        </authorList>
    </citation>
    <scope>NUCLEOTIDE SEQUENCE [LARGE SCALE GENOMIC DNA]</scope>
    <source>
        <strain evidence="2 3">2012CJ35-5</strain>
    </source>
</reference>
<dbReference type="RefSeq" id="WP_249656578.1">
    <property type="nucleotide sequence ID" value="NZ_JAMFMA010000001.1"/>
</dbReference>
<dbReference type="SUPFAM" id="SSF69572">
    <property type="entry name" value="Activating enzymes of the ubiquitin-like proteins"/>
    <property type="match status" value="1"/>
</dbReference>
<dbReference type="InterPro" id="IPR000594">
    <property type="entry name" value="ThiF_NAD_FAD-bd"/>
</dbReference>
<evidence type="ECO:0000259" key="1">
    <source>
        <dbReference type="PROSITE" id="PS50206"/>
    </source>
</evidence>
<dbReference type="Gene3D" id="3.40.250.10">
    <property type="entry name" value="Rhodanese-like domain"/>
    <property type="match status" value="1"/>
</dbReference>
<dbReference type="SMART" id="SM00450">
    <property type="entry name" value="RHOD"/>
    <property type="match status" value="1"/>
</dbReference>
<protein>
    <submittedName>
        <fullName evidence="2">HesA/MoeB/ThiF family protein</fullName>
    </submittedName>
</protein>
<dbReference type="PANTHER" id="PTHR10953:SF102">
    <property type="entry name" value="ADENYLYLTRANSFERASE AND SULFURTRANSFERASE MOCS3"/>
    <property type="match status" value="1"/>
</dbReference>
<organism evidence="2 3">
    <name type="scientific">Flagellimonas spongiicola</name>
    <dbReference type="NCBI Taxonomy" id="2942208"/>
    <lineage>
        <taxon>Bacteria</taxon>
        <taxon>Pseudomonadati</taxon>
        <taxon>Bacteroidota</taxon>
        <taxon>Flavobacteriia</taxon>
        <taxon>Flavobacteriales</taxon>
        <taxon>Flavobacteriaceae</taxon>
        <taxon>Flagellimonas</taxon>
    </lineage>
</organism>
<evidence type="ECO:0000313" key="3">
    <source>
        <dbReference type="Proteomes" id="UP001203607"/>
    </source>
</evidence>
<dbReference type="Gene3D" id="3.40.50.720">
    <property type="entry name" value="NAD(P)-binding Rossmann-like Domain"/>
    <property type="match status" value="1"/>
</dbReference>
<dbReference type="PROSITE" id="PS50206">
    <property type="entry name" value="RHODANESE_3"/>
    <property type="match status" value="1"/>
</dbReference>